<dbReference type="AlphaFoldDB" id="A0A382M136"/>
<evidence type="ECO:0000313" key="1">
    <source>
        <dbReference type="EMBL" id="SVC42358.1"/>
    </source>
</evidence>
<proteinExistence type="predicted"/>
<gene>
    <name evidence="1" type="ORF">METZ01_LOCUS295212</name>
</gene>
<reference evidence="1" key="1">
    <citation type="submission" date="2018-05" db="EMBL/GenBank/DDBJ databases">
        <authorList>
            <person name="Lanie J.A."/>
            <person name="Ng W.-L."/>
            <person name="Kazmierczak K.M."/>
            <person name="Andrzejewski T.M."/>
            <person name="Davidsen T.M."/>
            <person name="Wayne K.J."/>
            <person name="Tettelin H."/>
            <person name="Glass J.I."/>
            <person name="Rusch D."/>
            <person name="Podicherti R."/>
            <person name="Tsui H.-C.T."/>
            <person name="Winkler M.E."/>
        </authorList>
    </citation>
    <scope>NUCLEOTIDE SEQUENCE</scope>
</reference>
<organism evidence="1">
    <name type="scientific">marine metagenome</name>
    <dbReference type="NCBI Taxonomy" id="408172"/>
    <lineage>
        <taxon>unclassified sequences</taxon>
        <taxon>metagenomes</taxon>
        <taxon>ecological metagenomes</taxon>
    </lineage>
</organism>
<dbReference type="EMBL" id="UINC01090426">
    <property type="protein sequence ID" value="SVC42358.1"/>
    <property type="molecule type" value="Genomic_DNA"/>
</dbReference>
<sequence length="194" mass="22745">GSVIYSVAKKALFDKYQITFLGGYHEDMPVLFQLYYAAKTVRTLNEVLYIKRNVANSIVNTLRKRHVQGYLNAWPTILKFLRRQKIETDRYMPHYIRGMSGHVCTLINKCHSINPDDYKSREQIYGYILEAIEQDINLRKPYALYFPDVTAKDKVTQLFFAHMLTPGLPLSERSRNFEQAYFLKINNGEYTEQG</sequence>
<feature type="non-terminal residue" evidence="1">
    <location>
        <position position="1"/>
    </location>
</feature>
<name>A0A382M136_9ZZZZ</name>
<accession>A0A382M136</accession>
<protein>
    <submittedName>
        <fullName evidence="1">Uncharacterized protein</fullName>
    </submittedName>
</protein>